<keyword evidence="5 6" id="KW-0472">Membrane</keyword>
<dbReference type="EMBL" id="BMIS01000010">
    <property type="protein sequence ID" value="GGE74041.1"/>
    <property type="molecule type" value="Genomic_DNA"/>
</dbReference>
<dbReference type="InterPro" id="IPR035906">
    <property type="entry name" value="MetI-like_sf"/>
</dbReference>
<evidence type="ECO:0000256" key="4">
    <source>
        <dbReference type="ARBA" id="ARBA00022989"/>
    </source>
</evidence>
<evidence type="ECO:0000313" key="9">
    <source>
        <dbReference type="Proteomes" id="UP000633136"/>
    </source>
</evidence>
<evidence type="ECO:0000259" key="7">
    <source>
        <dbReference type="PROSITE" id="PS50928"/>
    </source>
</evidence>
<evidence type="ECO:0000256" key="3">
    <source>
        <dbReference type="ARBA" id="ARBA00022692"/>
    </source>
</evidence>
<evidence type="ECO:0000313" key="8">
    <source>
        <dbReference type="EMBL" id="GGE74041.1"/>
    </source>
</evidence>
<feature type="transmembrane region" description="Helical" evidence="6">
    <location>
        <begin position="105"/>
        <end position="136"/>
    </location>
</feature>
<dbReference type="Pfam" id="PF00528">
    <property type="entry name" value="BPD_transp_1"/>
    <property type="match status" value="1"/>
</dbReference>
<keyword evidence="3 6" id="KW-0812">Transmembrane</keyword>
<reference evidence="8" key="2">
    <citation type="submission" date="2020-09" db="EMBL/GenBank/DDBJ databases">
        <authorList>
            <person name="Sun Q."/>
            <person name="Zhou Y."/>
        </authorList>
    </citation>
    <scope>NUCLEOTIDE SEQUENCE</scope>
    <source>
        <strain evidence="8">CGMCC 1.15388</strain>
    </source>
</reference>
<evidence type="ECO:0000256" key="6">
    <source>
        <dbReference type="RuleBase" id="RU363032"/>
    </source>
</evidence>
<evidence type="ECO:0000256" key="5">
    <source>
        <dbReference type="ARBA" id="ARBA00023136"/>
    </source>
</evidence>
<dbReference type="InterPro" id="IPR000515">
    <property type="entry name" value="MetI-like"/>
</dbReference>
<dbReference type="Proteomes" id="UP000633136">
    <property type="component" value="Unassembled WGS sequence"/>
</dbReference>
<proteinExistence type="inferred from homology"/>
<keyword evidence="2 6" id="KW-0813">Transport</keyword>
<feature type="transmembrane region" description="Helical" evidence="6">
    <location>
        <begin position="221"/>
        <end position="240"/>
    </location>
</feature>
<feature type="transmembrane region" description="Helical" evidence="6">
    <location>
        <begin position="63"/>
        <end position="84"/>
    </location>
</feature>
<gene>
    <name evidence="8" type="ORF">GCM10011401_21610</name>
</gene>
<dbReference type="CDD" id="cd06261">
    <property type="entry name" value="TM_PBP2"/>
    <property type="match status" value="1"/>
</dbReference>
<keyword evidence="9" id="KW-1185">Reference proteome</keyword>
<name>A0A917ESG6_9MICC</name>
<dbReference type="GO" id="GO:0055085">
    <property type="term" value="P:transmembrane transport"/>
    <property type="evidence" value="ECO:0007669"/>
    <property type="project" value="InterPro"/>
</dbReference>
<reference evidence="8" key="1">
    <citation type="journal article" date="2014" name="Int. J. Syst. Evol. Microbiol.">
        <title>Complete genome sequence of Corynebacterium casei LMG S-19264T (=DSM 44701T), isolated from a smear-ripened cheese.</title>
        <authorList>
            <consortium name="US DOE Joint Genome Institute (JGI-PGF)"/>
            <person name="Walter F."/>
            <person name="Albersmeier A."/>
            <person name="Kalinowski J."/>
            <person name="Ruckert C."/>
        </authorList>
    </citation>
    <scope>NUCLEOTIDE SEQUENCE</scope>
    <source>
        <strain evidence="8">CGMCC 1.15388</strain>
    </source>
</reference>
<dbReference type="PANTHER" id="PTHR30177:SF4">
    <property type="entry name" value="OSMOPROTECTANT IMPORT PERMEASE PROTEIN OSMW"/>
    <property type="match status" value="1"/>
</dbReference>
<dbReference type="Gene3D" id="1.10.3720.10">
    <property type="entry name" value="MetI-like"/>
    <property type="match status" value="1"/>
</dbReference>
<protein>
    <submittedName>
        <fullName evidence="8">Permease</fullName>
    </submittedName>
</protein>
<accession>A0A917ESG6</accession>
<organism evidence="8 9">
    <name type="scientific">Nesterenkonia cremea</name>
    <dbReference type="NCBI Taxonomy" id="1882340"/>
    <lineage>
        <taxon>Bacteria</taxon>
        <taxon>Bacillati</taxon>
        <taxon>Actinomycetota</taxon>
        <taxon>Actinomycetes</taxon>
        <taxon>Micrococcales</taxon>
        <taxon>Micrococcaceae</taxon>
        <taxon>Nesterenkonia</taxon>
    </lineage>
</organism>
<comment type="caution">
    <text evidence="8">The sequence shown here is derived from an EMBL/GenBank/DDBJ whole genome shotgun (WGS) entry which is preliminary data.</text>
</comment>
<dbReference type="SUPFAM" id="SSF161098">
    <property type="entry name" value="MetI-like"/>
    <property type="match status" value="1"/>
</dbReference>
<sequence length="253" mass="26716">MRQLLSRTAGLSREDKGLLCGLPIFVLTVLAGWVVWRLTADLDSIEARLITAGNITQMTWDHVQIVVVSSVLVVGLAVPLGTLLTRPALRFFSPPVMAVANAGQAAPVIGVLVLLALIIGFGFGTAVLALSLYAFLPVLANTITGMRGVDQAVVEAARGMGMSSWQVLLRVELPMALPVIMTGVRTSLVLLVGAGAFATFIDAGGLGTLIQTGIIMFRYPILVSGAIFVALLALMVEWVGRILELFLKPKGLA</sequence>
<comment type="subcellular location">
    <subcellularLocation>
        <location evidence="6">Cell membrane</location>
        <topology evidence="6">Multi-pass membrane protein</topology>
    </subcellularLocation>
    <subcellularLocation>
        <location evidence="1">Membrane</location>
        <topology evidence="1">Multi-pass membrane protein</topology>
    </subcellularLocation>
</comment>
<dbReference type="InterPro" id="IPR051204">
    <property type="entry name" value="ABC_transp_perm/SBD"/>
</dbReference>
<feature type="transmembrane region" description="Helical" evidence="6">
    <location>
        <begin position="188"/>
        <end position="209"/>
    </location>
</feature>
<dbReference type="PANTHER" id="PTHR30177">
    <property type="entry name" value="GLYCINE BETAINE/L-PROLINE TRANSPORT SYSTEM PERMEASE PROTEIN PROW"/>
    <property type="match status" value="1"/>
</dbReference>
<dbReference type="GO" id="GO:0005886">
    <property type="term" value="C:plasma membrane"/>
    <property type="evidence" value="ECO:0007669"/>
    <property type="project" value="UniProtKB-SubCell"/>
</dbReference>
<dbReference type="GO" id="GO:0031460">
    <property type="term" value="P:glycine betaine transport"/>
    <property type="evidence" value="ECO:0007669"/>
    <property type="project" value="TreeGrafter"/>
</dbReference>
<dbReference type="RefSeq" id="WP_188685582.1">
    <property type="nucleotide sequence ID" value="NZ_BMIS01000010.1"/>
</dbReference>
<dbReference type="PROSITE" id="PS50928">
    <property type="entry name" value="ABC_TM1"/>
    <property type="match status" value="1"/>
</dbReference>
<feature type="domain" description="ABC transmembrane type-1" evidence="7">
    <location>
        <begin position="59"/>
        <end position="240"/>
    </location>
</feature>
<dbReference type="AlphaFoldDB" id="A0A917ESG6"/>
<comment type="similarity">
    <text evidence="6">Belongs to the binding-protein-dependent transport system permease family.</text>
</comment>
<feature type="transmembrane region" description="Helical" evidence="6">
    <location>
        <begin position="18"/>
        <end position="36"/>
    </location>
</feature>
<evidence type="ECO:0000256" key="1">
    <source>
        <dbReference type="ARBA" id="ARBA00004141"/>
    </source>
</evidence>
<evidence type="ECO:0000256" key="2">
    <source>
        <dbReference type="ARBA" id="ARBA00022448"/>
    </source>
</evidence>
<keyword evidence="4 6" id="KW-1133">Transmembrane helix</keyword>